<dbReference type="PATRIC" id="fig|1423806.3.peg.1459"/>
<dbReference type="Proteomes" id="UP000050961">
    <property type="component" value="Unassembled WGS sequence"/>
</dbReference>
<dbReference type="eggNOG" id="ENOG5030A34">
    <property type="taxonomic scope" value="Bacteria"/>
</dbReference>
<dbReference type="AlphaFoldDB" id="A0A0R2DQ87"/>
<feature type="transmembrane region" description="Helical" evidence="1">
    <location>
        <begin position="48"/>
        <end position="68"/>
    </location>
</feature>
<reference evidence="2 3" key="1">
    <citation type="journal article" date="2015" name="Genome Announc.">
        <title>Expanding the biotechnology potential of lactobacilli through comparative genomics of 213 strains and associated genera.</title>
        <authorList>
            <person name="Sun Z."/>
            <person name="Harris H.M."/>
            <person name="McCann A."/>
            <person name="Guo C."/>
            <person name="Argimon S."/>
            <person name="Zhang W."/>
            <person name="Yang X."/>
            <person name="Jeffery I.B."/>
            <person name="Cooney J.C."/>
            <person name="Kagawa T.F."/>
            <person name="Liu W."/>
            <person name="Song Y."/>
            <person name="Salvetti E."/>
            <person name="Wrobel A."/>
            <person name="Rasinkangas P."/>
            <person name="Parkhill J."/>
            <person name="Rea M.C."/>
            <person name="O'Sullivan O."/>
            <person name="Ritari J."/>
            <person name="Douillard F.P."/>
            <person name="Paul Ross R."/>
            <person name="Yang R."/>
            <person name="Briner A.E."/>
            <person name="Felis G.E."/>
            <person name="de Vos W.M."/>
            <person name="Barrangou R."/>
            <person name="Klaenhammer T.R."/>
            <person name="Caufield P.W."/>
            <person name="Cui Y."/>
            <person name="Zhang H."/>
            <person name="O'Toole P.W."/>
        </authorList>
    </citation>
    <scope>NUCLEOTIDE SEQUENCE [LARGE SCALE GENOMIC DNA]</scope>
    <source>
        <strain evidence="2 3">DSM 21376</strain>
    </source>
</reference>
<feature type="transmembrane region" description="Helical" evidence="1">
    <location>
        <begin position="12"/>
        <end position="36"/>
    </location>
</feature>
<proteinExistence type="predicted"/>
<accession>A0A0R2DQ87</accession>
<evidence type="ECO:0000313" key="2">
    <source>
        <dbReference type="EMBL" id="KRN06242.1"/>
    </source>
</evidence>
<evidence type="ECO:0000313" key="3">
    <source>
        <dbReference type="Proteomes" id="UP000050961"/>
    </source>
</evidence>
<gene>
    <name evidence="2" type="ORF">FD15_GL001440</name>
</gene>
<organism evidence="2 3">
    <name type="scientific">Liquorilactobacillus sucicola DSM 21376 = JCM 15457</name>
    <dbReference type="NCBI Taxonomy" id="1423806"/>
    <lineage>
        <taxon>Bacteria</taxon>
        <taxon>Bacillati</taxon>
        <taxon>Bacillota</taxon>
        <taxon>Bacilli</taxon>
        <taxon>Lactobacillales</taxon>
        <taxon>Lactobacillaceae</taxon>
        <taxon>Liquorilactobacillus</taxon>
    </lineage>
</organism>
<protein>
    <submittedName>
        <fullName evidence="2">Uncharacterized protein</fullName>
    </submittedName>
</protein>
<sequence length="163" mass="19283">MNVGEDNMIRNIYVLFKLLGYFITGLLSFFAILLYLQNLSLYPFRYHFEFYDIYFLITMLVLPFFRIAHPSWFKADDEQFVSYKQKALDLYHQDLAQNHKNRKWSSNSVSVNPWEYTTTTTQTYSNAAGWGYSLAKSLFVSTLFIIFAPLFYGISLLKKCKHK</sequence>
<keyword evidence="1" id="KW-1133">Transmembrane helix</keyword>
<dbReference type="EMBL" id="AYZF01000013">
    <property type="protein sequence ID" value="KRN06242.1"/>
    <property type="molecule type" value="Genomic_DNA"/>
</dbReference>
<name>A0A0R2DQ87_9LACO</name>
<feature type="transmembrane region" description="Helical" evidence="1">
    <location>
        <begin position="138"/>
        <end position="157"/>
    </location>
</feature>
<evidence type="ECO:0000256" key="1">
    <source>
        <dbReference type="SAM" id="Phobius"/>
    </source>
</evidence>
<keyword evidence="1" id="KW-0472">Membrane</keyword>
<comment type="caution">
    <text evidence="2">The sequence shown here is derived from an EMBL/GenBank/DDBJ whole genome shotgun (WGS) entry which is preliminary data.</text>
</comment>
<keyword evidence="1" id="KW-0812">Transmembrane</keyword>
<keyword evidence="3" id="KW-1185">Reference proteome</keyword>